<gene>
    <name evidence="6 7" type="primary">prmA</name>
    <name evidence="7" type="ORF">IAD32_03705</name>
</gene>
<evidence type="ECO:0000313" key="7">
    <source>
        <dbReference type="EMBL" id="HIQ80370.1"/>
    </source>
</evidence>
<dbReference type="GO" id="GO:0005737">
    <property type="term" value="C:cytoplasm"/>
    <property type="evidence" value="ECO:0007669"/>
    <property type="project" value="UniProtKB-SubCell"/>
</dbReference>
<dbReference type="CDD" id="cd02440">
    <property type="entry name" value="AdoMet_MTases"/>
    <property type="match status" value="1"/>
</dbReference>
<evidence type="ECO:0000256" key="1">
    <source>
        <dbReference type="ARBA" id="ARBA00009741"/>
    </source>
</evidence>
<dbReference type="GO" id="GO:0008276">
    <property type="term" value="F:protein methyltransferase activity"/>
    <property type="evidence" value="ECO:0007669"/>
    <property type="project" value="UniProtKB-UniRule"/>
</dbReference>
<keyword evidence="2 6" id="KW-0963">Cytoplasm</keyword>
<keyword evidence="5 6" id="KW-0949">S-adenosyl-L-methionine</keyword>
<sequence>MDWTEIKIRVPIKDLETAGDIAQMTVPYGIYIEDYSNLEEEVEQIARINLIDQALLEKDRSHGIIHIYINPGDHPAQAVAFLRERYTAEKIAHEIICENCAEEDWRDSWKQYFHPVPVGEKLLIRPTWHETCNPQGRIVLNLDPGLAFGTGTHETTRLCLAALEKHVKSGMQVLDVGCGSGILSVAALLLGAQHVVGVDIDATAVKIASENAQKNGVEERFEVLCGDLTEKVAGKYHIVVANIVADAVIQLCASIADYMLEDAVYIASGIIDARTDDVLYALDHSRFTVLETAQDNGWYCITAQKKR</sequence>
<dbReference type="InterPro" id="IPR029063">
    <property type="entry name" value="SAM-dependent_MTases_sf"/>
</dbReference>
<dbReference type="Pfam" id="PF06325">
    <property type="entry name" value="PrmA"/>
    <property type="match status" value="1"/>
</dbReference>
<dbReference type="InterPro" id="IPR004498">
    <property type="entry name" value="Ribosomal_PrmA_MeTrfase"/>
</dbReference>
<organism evidence="7 8">
    <name type="scientific">Candidatus Scatavimonas merdigallinarum</name>
    <dbReference type="NCBI Taxonomy" id="2840914"/>
    <lineage>
        <taxon>Bacteria</taxon>
        <taxon>Bacillati</taxon>
        <taxon>Bacillota</taxon>
        <taxon>Clostridia</taxon>
        <taxon>Eubacteriales</taxon>
        <taxon>Oscillospiraceae</taxon>
        <taxon>Oscillospiraceae incertae sedis</taxon>
        <taxon>Candidatus Scatavimonas</taxon>
    </lineage>
</organism>
<comment type="similarity">
    <text evidence="1 6">Belongs to the methyltransferase superfamily. PrmA family.</text>
</comment>
<keyword evidence="7" id="KW-0689">Ribosomal protein</keyword>
<dbReference type="SUPFAM" id="SSF53335">
    <property type="entry name" value="S-adenosyl-L-methionine-dependent methyltransferases"/>
    <property type="match status" value="1"/>
</dbReference>
<keyword evidence="7" id="KW-0687">Ribonucleoprotein</keyword>
<keyword evidence="4 6" id="KW-0808">Transferase</keyword>
<dbReference type="GO" id="GO:0032259">
    <property type="term" value="P:methylation"/>
    <property type="evidence" value="ECO:0007669"/>
    <property type="project" value="UniProtKB-KW"/>
</dbReference>
<keyword evidence="3 6" id="KW-0489">Methyltransferase</keyword>
<reference evidence="7" key="1">
    <citation type="submission" date="2020-10" db="EMBL/GenBank/DDBJ databases">
        <authorList>
            <person name="Gilroy R."/>
        </authorList>
    </citation>
    <scope>NUCLEOTIDE SEQUENCE</scope>
    <source>
        <strain evidence="7">ChiSjej1B19-3389</strain>
    </source>
</reference>
<proteinExistence type="inferred from homology"/>
<name>A0A9D0ZH00_9FIRM</name>
<dbReference type="AlphaFoldDB" id="A0A9D0ZH00"/>
<feature type="binding site" evidence="6">
    <location>
        <position position="177"/>
    </location>
    <ligand>
        <name>S-adenosyl-L-methionine</name>
        <dbReference type="ChEBI" id="CHEBI:59789"/>
    </ligand>
</feature>
<dbReference type="PIRSF" id="PIRSF000401">
    <property type="entry name" value="RPL11_MTase"/>
    <property type="match status" value="1"/>
</dbReference>
<evidence type="ECO:0000256" key="2">
    <source>
        <dbReference type="ARBA" id="ARBA00022490"/>
    </source>
</evidence>
<comment type="subcellular location">
    <subcellularLocation>
        <location evidence="6">Cytoplasm</location>
    </subcellularLocation>
</comment>
<dbReference type="PANTHER" id="PTHR43648:SF1">
    <property type="entry name" value="ELECTRON TRANSFER FLAVOPROTEIN BETA SUBUNIT LYSINE METHYLTRANSFERASE"/>
    <property type="match status" value="1"/>
</dbReference>
<feature type="binding site" evidence="6">
    <location>
        <position position="156"/>
    </location>
    <ligand>
        <name>S-adenosyl-L-methionine</name>
        <dbReference type="ChEBI" id="CHEBI:59789"/>
    </ligand>
</feature>
<evidence type="ECO:0000256" key="3">
    <source>
        <dbReference type="ARBA" id="ARBA00022603"/>
    </source>
</evidence>
<dbReference type="NCBIfam" id="TIGR00406">
    <property type="entry name" value="prmA"/>
    <property type="match status" value="1"/>
</dbReference>
<dbReference type="GO" id="GO:0005840">
    <property type="term" value="C:ribosome"/>
    <property type="evidence" value="ECO:0007669"/>
    <property type="project" value="UniProtKB-KW"/>
</dbReference>
<dbReference type="EC" id="2.1.1.-" evidence="6"/>
<evidence type="ECO:0000256" key="5">
    <source>
        <dbReference type="ARBA" id="ARBA00022691"/>
    </source>
</evidence>
<reference evidence="7" key="2">
    <citation type="journal article" date="2021" name="PeerJ">
        <title>Extensive microbial diversity within the chicken gut microbiome revealed by metagenomics and culture.</title>
        <authorList>
            <person name="Gilroy R."/>
            <person name="Ravi A."/>
            <person name="Getino M."/>
            <person name="Pursley I."/>
            <person name="Horton D.L."/>
            <person name="Alikhan N.F."/>
            <person name="Baker D."/>
            <person name="Gharbi K."/>
            <person name="Hall N."/>
            <person name="Watson M."/>
            <person name="Adriaenssens E.M."/>
            <person name="Foster-Nyarko E."/>
            <person name="Jarju S."/>
            <person name="Secka A."/>
            <person name="Antonio M."/>
            <person name="Oren A."/>
            <person name="Chaudhuri R.R."/>
            <person name="La Ragione R."/>
            <person name="Hildebrand F."/>
            <person name="Pallen M.J."/>
        </authorList>
    </citation>
    <scope>NUCLEOTIDE SEQUENCE</scope>
    <source>
        <strain evidence="7">ChiSjej1B19-3389</strain>
    </source>
</reference>
<evidence type="ECO:0000256" key="4">
    <source>
        <dbReference type="ARBA" id="ARBA00022679"/>
    </source>
</evidence>
<accession>A0A9D0ZH00</accession>
<comment type="caution">
    <text evidence="7">The sequence shown here is derived from an EMBL/GenBank/DDBJ whole genome shotgun (WGS) entry which is preliminary data.</text>
</comment>
<dbReference type="PANTHER" id="PTHR43648">
    <property type="entry name" value="ELECTRON TRANSFER FLAVOPROTEIN BETA SUBUNIT LYSINE METHYLTRANSFERASE"/>
    <property type="match status" value="1"/>
</dbReference>
<feature type="binding site" evidence="6">
    <location>
        <position position="242"/>
    </location>
    <ligand>
        <name>S-adenosyl-L-methionine</name>
        <dbReference type="ChEBI" id="CHEBI:59789"/>
    </ligand>
</feature>
<dbReference type="InterPro" id="IPR050078">
    <property type="entry name" value="Ribosomal_L11_MeTrfase_PrmA"/>
</dbReference>
<feature type="binding site" evidence="6">
    <location>
        <position position="199"/>
    </location>
    <ligand>
        <name>S-adenosyl-L-methionine</name>
        <dbReference type="ChEBI" id="CHEBI:59789"/>
    </ligand>
</feature>
<evidence type="ECO:0000313" key="8">
    <source>
        <dbReference type="Proteomes" id="UP000886787"/>
    </source>
</evidence>
<comment type="function">
    <text evidence="6">Methylates ribosomal protein L11.</text>
</comment>
<dbReference type="Gene3D" id="3.40.50.150">
    <property type="entry name" value="Vaccinia Virus protein VP39"/>
    <property type="match status" value="1"/>
</dbReference>
<dbReference type="Proteomes" id="UP000886787">
    <property type="component" value="Unassembled WGS sequence"/>
</dbReference>
<dbReference type="EMBL" id="DVFW01000021">
    <property type="protein sequence ID" value="HIQ80370.1"/>
    <property type="molecule type" value="Genomic_DNA"/>
</dbReference>
<protein>
    <recommendedName>
        <fullName evidence="6">Ribosomal protein L11 methyltransferase</fullName>
        <shortName evidence="6">L11 Mtase</shortName>
        <ecNumber evidence="6">2.1.1.-</ecNumber>
    </recommendedName>
</protein>
<comment type="catalytic activity">
    <reaction evidence="6">
        <text>L-lysyl-[protein] + 3 S-adenosyl-L-methionine = N(6),N(6),N(6)-trimethyl-L-lysyl-[protein] + 3 S-adenosyl-L-homocysteine + 3 H(+)</text>
        <dbReference type="Rhea" id="RHEA:54192"/>
        <dbReference type="Rhea" id="RHEA-COMP:9752"/>
        <dbReference type="Rhea" id="RHEA-COMP:13826"/>
        <dbReference type="ChEBI" id="CHEBI:15378"/>
        <dbReference type="ChEBI" id="CHEBI:29969"/>
        <dbReference type="ChEBI" id="CHEBI:57856"/>
        <dbReference type="ChEBI" id="CHEBI:59789"/>
        <dbReference type="ChEBI" id="CHEBI:61961"/>
    </reaction>
</comment>
<evidence type="ECO:0000256" key="6">
    <source>
        <dbReference type="HAMAP-Rule" id="MF_00735"/>
    </source>
</evidence>
<dbReference type="HAMAP" id="MF_00735">
    <property type="entry name" value="Methyltr_PrmA"/>
    <property type="match status" value="1"/>
</dbReference>